<dbReference type="GO" id="GO:0005739">
    <property type="term" value="C:mitochondrion"/>
    <property type="evidence" value="ECO:0007669"/>
    <property type="project" value="TreeGrafter"/>
</dbReference>
<evidence type="ECO:0000256" key="3">
    <source>
        <dbReference type="SAM" id="MobiDB-lite"/>
    </source>
</evidence>
<feature type="compositionally biased region" description="Basic and acidic residues" evidence="3">
    <location>
        <begin position="314"/>
        <end position="324"/>
    </location>
</feature>
<proteinExistence type="inferred from homology"/>
<gene>
    <name evidence="4" type="ORF">SVIM_LOCUS367270</name>
</gene>
<organism evidence="4">
    <name type="scientific">Salix viminalis</name>
    <name type="common">Common osier</name>
    <name type="synonym">Basket willow</name>
    <dbReference type="NCBI Taxonomy" id="40686"/>
    <lineage>
        <taxon>Eukaryota</taxon>
        <taxon>Viridiplantae</taxon>
        <taxon>Streptophyta</taxon>
        <taxon>Embryophyta</taxon>
        <taxon>Tracheophyta</taxon>
        <taxon>Spermatophyta</taxon>
        <taxon>Magnoliopsida</taxon>
        <taxon>eudicotyledons</taxon>
        <taxon>Gunneridae</taxon>
        <taxon>Pentapetalae</taxon>
        <taxon>rosids</taxon>
        <taxon>fabids</taxon>
        <taxon>Malpighiales</taxon>
        <taxon>Salicaceae</taxon>
        <taxon>Saliceae</taxon>
        <taxon>Salix</taxon>
    </lineage>
</organism>
<protein>
    <recommendedName>
        <fullName evidence="5">Pentacotripeptide-repeat region of PRORP domain-containing protein</fullName>
    </recommendedName>
</protein>
<dbReference type="Pfam" id="PF01535">
    <property type="entry name" value="PPR"/>
    <property type="match status" value="1"/>
</dbReference>
<feature type="compositionally biased region" description="Acidic residues" evidence="3">
    <location>
        <begin position="325"/>
        <end position="334"/>
    </location>
</feature>
<evidence type="ECO:0000256" key="2">
    <source>
        <dbReference type="ARBA" id="ARBA00022737"/>
    </source>
</evidence>
<dbReference type="NCBIfam" id="TIGR00756">
    <property type="entry name" value="PPR"/>
    <property type="match status" value="2"/>
</dbReference>
<accession>A0A6N2MHC0</accession>
<dbReference type="InterPro" id="IPR011990">
    <property type="entry name" value="TPR-like_helical_dom_sf"/>
</dbReference>
<name>A0A6N2MHC0_SALVM</name>
<sequence>MKNQLMQQTVNYKKFTVITCSISQIHNYGTVDYERRPMMKWNAIYRRISLMENPELGSGSVLNQWENEGKRLTKWELCRVVKELRKYKRYQQAFEYDKVDLMISEMNEKNIKLDMYSYNIWLSSCGLQGSADKMEQVFEQMKLDRSINPNWTTFSTMATMYIKMGKFEKAEDCLRRVESRITGRDRIPYHYLLSLYGNVGNKEEGNLDKAESFFDHMLEEGGKPNSHTWEILAQGHISERRTSEALSCLKEAFATPGSKSWKPNPANVSSFFKLCEEEADVASKEALESFLRQSGHLKDKAYALLLGMAVTGDELSKKEERTEQIDDNEENDDG</sequence>
<dbReference type="InterPro" id="IPR002885">
    <property type="entry name" value="PPR_rpt"/>
</dbReference>
<keyword evidence="2" id="KW-0677">Repeat</keyword>
<dbReference type="PANTHER" id="PTHR45717">
    <property type="entry name" value="OS12G0527900 PROTEIN"/>
    <property type="match status" value="1"/>
</dbReference>
<evidence type="ECO:0000256" key="1">
    <source>
        <dbReference type="ARBA" id="ARBA00007626"/>
    </source>
</evidence>
<dbReference type="FunFam" id="1.25.40.10:FF:000516">
    <property type="entry name" value="Pentatricopeptide repeat-containing protein"/>
    <property type="match status" value="1"/>
</dbReference>
<evidence type="ECO:0008006" key="5">
    <source>
        <dbReference type="Google" id="ProtNLM"/>
    </source>
</evidence>
<dbReference type="PANTHER" id="PTHR45717:SF3">
    <property type="entry name" value="OS04G0544400 PROTEIN"/>
    <property type="match status" value="1"/>
</dbReference>
<dbReference type="GO" id="GO:0003729">
    <property type="term" value="F:mRNA binding"/>
    <property type="evidence" value="ECO:0007669"/>
    <property type="project" value="UniProtKB-ARBA"/>
</dbReference>
<dbReference type="Gene3D" id="1.25.40.10">
    <property type="entry name" value="Tetratricopeptide repeat domain"/>
    <property type="match status" value="1"/>
</dbReference>
<evidence type="ECO:0000313" key="4">
    <source>
        <dbReference type="EMBL" id="VFU53023.1"/>
    </source>
</evidence>
<dbReference type="SUPFAM" id="SSF81901">
    <property type="entry name" value="HCP-like"/>
    <property type="match status" value="1"/>
</dbReference>
<comment type="similarity">
    <text evidence="1">Belongs to the PPR family. P subfamily.</text>
</comment>
<dbReference type="Pfam" id="PF13812">
    <property type="entry name" value="PPR_3"/>
    <property type="match status" value="1"/>
</dbReference>
<reference evidence="4" key="1">
    <citation type="submission" date="2019-03" db="EMBL/GenBank/DDBJ databases">
        <authorList>
            <person name="Mank J."/>
            <person name="Almeida P."/>
        </authorList>
    </citation>
    <scope>NUCLEOTIDE SEQUENCE</scope>
    <source>
        <strain evidence="4">78183</strain>
    </source>
</reference>
<feature type="region of interest" description="Disordered" evidence="3">
    <location>
        <begin position="313"/>
        <end position="334"/>
    </location>
</feature>
<dbReference type="EMBL" id="CAADRP010001818">
    <property type="protein sequence ID" value="VFU53023.1"/>
    <property type="molecule type" value="Genomic_DNA"/>
</dbReference>
<dbReference type="AlphaFoldDB" id="A0A6N2MHC0"/>